<dbReference type="InterPro" id="IPR016119">
    <property type="entry name" value="Br/Cl_peroxidase_C"/>
</dbReference>
<dbReference type="SUPFAM" id="SSF48726">
    <property type="entry name" value="Immunoglobulin"/>
    <property type="match status" value="1"/>
</dbReference>
<dbReference type="GO" id="GO:0004601">
    <property type="term" value="F:peroxidase activity"/>
    <property type="evidence" value="ECO:0007669"/>
    <property type="project" value="InterPro"/>
</dbReference>
<dbReference type="InterPro" id="IPR013517">
    <property type="entry name" value="FG-GAP"/>
</dbReference>
<feature type="domain" description="Ig-like" evidence="3">
    <location>
        <begin position="546"/>
        <end position="625"/>
    </location>
</feature>
<dbReference type="InterPro" id="IPR036179">
    <property type="entry name" value="Ig-like_dom_sf"/>
</dbReference>
<dbReference type="InterPro" id="IPR011519">
    <property type="entry name" value="UnbV_ASPIC"/>
</dbReference>
<dbReference type="PROSITE" id="PS50835">
    <property type="entry name" value="IG_LIKE"/>
    <property type="match status" value="1"/>
</dbReference>
<dbReference type="PANTHER" id="PTHR34599">
    <property type="entry name" value="PEROXIDASE-RELATED"/>
    <property type="match status" value="1"/>
</dbReference>
<dbReference type="Gene3D" id="2.130.10.130">
    <property type="entry name" value="Integrin alpha, N-terminal"/>
    <property type="match status" value="2"/>
</dbReference>
<name>A0A934VU53_9BACT</name>
<proteinExistence type="predicted"/>
<keyword evidence="1 2" id="KW-0732">Signal</keyword>
<dbReference type="InterPro" id="IPR013783">
    <property type="entry name" value="Ig-like_fold"/>
</dbReference>
<dbReference type="InterPro" id="IPR003599">
    <property type="entry name" value="Ig_sub"/>
</dbReference>
<dbReference type="Pfam" id="PF13517">
    <property type="entry name" value="FG-GAP_3"/>
    <property type="match status" value="2"/>
</dbReference>
<dbReference type="EMBL" id="JAENIL010000086">
    <property type="protein sequence ID" value="MBK1880403.1"/>
    <property type="molecule type" value="Genomic_DNA"/>
</dbReference>
<evidence type="ECO:0000313" key="5">
    <source>
        <dbReference type="Proteomes" id="UP000617628"/>
    </source>
</evidence>
<reference evidence="4" key="1">
    <citation type="submission" date="2021-01" db="EMBL/GenBank/DDBJ databases">
        <title>Modified the classification status of verrucomicrobia.</title>
        <authorList>
            <person name="Feng X."/>
        </authorList>
    </citation>
    <scope>NUCLEOTIDE SEQUENCE</scope>
    <source>
        <strain evidence="4">KCTC 13126</strain>
    </source>
</reference>
<dbReference type="Proteomes" id="UP000617628">
    <property type="component" value="Unassembled WGS sequence"/>
</dbReference>
<dbReference type="InterPro" id="IPR036938">
    <property type="entry name" value="PAP2/HPO_sf"/>
</dbReference>
<evidence type="ECO:0000313" key="4">
    <source>
        <dbReference type="EMBL" id="MBK1880403.1"/>
    </source>
</evidence>
<dbReference type="PANTHER" id="PTHR34599:SF2">
    <property type="entry name" value="TRAF-TYPE DOMAIN-CONTAINING PROTEIN"/>
    <property type="match status" value="1"/>
</dbReference>
<dbReference type="InterPro" id="IPR028994">
    <property type="entry name" value="Integrin_alpha_N"/>
</dbReference>
<dbReference type="InterPro" id="IPR007110">
    <property type="entry name" value="Ig-like_dom"/>
</dbReference>
<comment type="caution">
    <text evidence="4">The sequence shown here is derived from an EMBL/GenBank/DDBJ whole genome shotgun (WGS) entry which is preliminary data.</text>
</comment>
<protein>
    <submittedName>
        <fullName evidence="4">VCBS repeat-containing protein</fullName>
    </submittedName>
</protein>
<dbReference type="InterPro" id="IPR013098">
    <property type="entry name" value="Ig_I-set"/>
</dbReference>
<dbReference type="SUPFAM" id="SSF48317">
    <property type="entry name" value="Acid phosphatase/Vanadium-dependent haloperoxidase"/>
    <property type="match status" value="1"/>
</dbReference>
<dbReference type="RefSeq" id="WP_200359328.1">
    <property type="nucleotide sequence ID" value="NZ_JAENIL010000086.1"/>
</dbReference>
<sequence>MIFQKRSGALSPQRPIFHFLTATIAAAALALASQLQASFIDSSEVAGMDDFEVVTRTPADFVVRGGTPIVMDFDGNGWLDLYIIRYQLDDLIYLNNEGVFTKTVNPLGLDTKNGGNAGAWADIDNDGDNDMIVAVADAKSHLLYLNNGDGTFTESAAERGLDLTSDHKDHQATAVTVGDINRDGYLDVIMGSWGIDYEEDSRTDYHGLFLNQGASNPGHFTNITEDSGYLFTGEGMVIFAPAITDLDQDGWPDIATTSDYSTSALHWNNATADPSFTNSTTASGVGIANHSMGTAIGDIDNDGDLDWFVTTIAITRDINGEINPLYINQGGRLFQNRSVEAGVSFSGWGWGTNMFDYDLDGDLDIVAVNQEDVTPEGPLDHGRMFLWRNDGNLEFTDVSSVENADQLARAAGIVTFDYNNDGALDIFFINDRTRSPILRNTTPLQNRWLKVELEGTVSNRNGIGALITVQPTEDGASYIREFNPTNAYLAQLSPYVHFGFPSAQTTLHKVTVKWPSGIEQELTDVSTDQLLSITEDDSLLAGDTIPAFTTTPSSQVATRGEPLTLSVSFEENLQPRVTWFRNGALLAGVEGLSITFDNMQPRNAGTYHAVATNSAGSTTSAEFIVGVRSDFTDKNIARQWNELVLDCARINFPDPPIVARTFYHCSAAMWDTFWAYQINGWGDAQHLFQREALSSDDWHGDREASLAEAMSHAVFTVASERYRKGFNNQAILYSLADFMVQRGYDPENLTTDGNSPAAVGNRIGNAILSQALNDGSNEANDYADTNGYAPKNEPLTYGSSGVTLAEPNHWQPLNLPRSVTKNGIELGSEIQQFLAPSWNWVTPFALEKPTDSSILIDPGPQPLFGEDTHVQLIEELIEVVRAASIMDPDQNVIIDMSPGSFQQNNSYLTQDGEGHPINPFTGQAYEENLVNQGDYFRLTAEFWSDGPGIEGPPGVWNMLHNQVSDDPRFERKLGGSGPELSPLEWDVHAYLALNGALHDAAIAAWTIKAKYDSVRPISIIRYVAELGQSSDPNKPNYHADGFPLVPGLIELITEETTAEGQKHAHLKEFIDELALYSWRGVPNNPDETTSGVGWVRAADWAPYHLPTFPTPNFAGYISGHSTFSRAGAEVMSMLTGSAFFPGGIKEFTFPEGEYLNVEYGPSTEVKIQVATYYDAADLTGVARIYCGVHIAADDFVGRKVGARAGVDSVLKTLALRQGQSAPTGLGTTQLALNGPTPRLDYTAPHGLPLRSISSLDQITPESPAGIYFTPGESDQVNITFHQGPVSSIEATAPASPSEPLEFIFRIHSTEPVTLLATGDAGEESTLTAHKLEGAQFSLLSSNRNWIEHPRASLSSIFTNRRDFAGQELDAHSTAIPLQLSSGIYRLQLSPDIAIPESPPSVTLRLEVITDQDM</sequence>
<evidence type="ECO:0000256" key="2">
    <source>
        <dbReference type="SAM" id="SignalP"/>
    </source>
</evidence>
<dbReference type="SUPFAM" id="SSF69318">
    <property type="entry name" value="Integrin alpha N-terminal domain"/>
    <property type="match status" value="1"/>
</dbReference>
<dbReference type="CDD" id="cd03398">
    <property type="entry name" value="PAP2_haloperoxidase"/>
    <property type="match status" value="1"/>
</dbReference>
<gene>
    <name evidence="4" type="ORF">JIN87_26190</name>
</gene>
<dbReference type="Pfam" id="PF07679">
    <property type="entry name" value="I-set"/>
    <property type="match status" value="1"/>
</dbReference>
<evidence type="ECO:0000256" key="1">
    <source>
        <dbReference type="ARBA" id="ARBA00022729"/>
    </source>
</evidence>
<evidence type="ECO:0000259" key="3">
    <source>
        <dbReference type="PROSITE" id="PS50835"/>
    </source>
</evidence>
<accession>A0A934VU53</accession>
<dbReference type="Gene3D" id="2.60.40.10">
    <property type="entry name" value="Immunoglobulins"/>
    <property type="match status" value="1"/>
</dbReference>
<dbReference type="InterPro" id="IPR052559">
    <property type="entry name" value="V-haloperoxidase"/>
</dbReference>
<organism evidence="4 5">
    <name type="scientific">Pelagicoccus mobilis</name>
    <dbReference type="NCBI Taxonomy" id="415221"/>
    <lineage>
        <taxon>Bacteria</taxon>
        <taxon>Pseudomonadati</taxon>
        <taxon>Verrucomicrobiota</taxon>
        <taxon>Opitutia</taxon>
        <taxon>Puniceicoccales</taxon>
        <taxon>Pelagicoccaceae</taxon>
        <taxon>Pelagicoccus</taxon>
    </lineage>
</organism>
<dbReference type="Pfam" id="PF21167">
    <property type="entry name" value="DUF6851"/>
    <property type="match status" value="1"/>
</dbReference>
<dbReference type="SMART" id="SM00409">
    <property type="entry name" value="IG"/>
    <property type="match status" value="1"/>
</dbReference>
<dbReference type="Pfam" id="PF07593">
    <property type="entry name" value="UnbV_ASPIC"/>
    <property type="match status" value="1"/>
</dbReference>
<keyword evidence="5" id="KW-1185">Reference proteome</keyword>
<feature type="chain" id="PRO_5036771907" evidence="2">
    <location>
        <begin position="38"/>
        <end position="1413"/>
    </location>
</feature>
<dbReference type="InterPro" id="IPR049283">
    <property type="entry name" value="DUF6851"/>
</dbReference>
<feature type="signal peptide" evidence="2">
    <location>
        <begin position="1"/>
        <end position="37"/>
    </location>
</feature>
<dbReference type="Gene3D" id="1.10.606.10">
    <property type="entry name" value="Vanadium-containing Chloroperoxidase, domain 2"/>
    <property type="match status" value="1"/>
</dbReference>